<comment type="subcellular location">
    <subcellularLocation>
        <location evidence="1">Endomembrane system</location>
        <topology evidence="1">Multi-pass membrane protein</topology>
    </subcellularLocation>
</comment>
<dbReference type="Proteomes" id="UP000010116">
    <property type="component" value="Unassembled WGS sequence"/>
</dbReference>
<evidence type="ECO:0000256" key="7">
    <source>
        <dbReference type="SAM" id="Phobius"/>
    </source>
</evidence>
<evidence type="ECO:0000256" key="4">
    <source>
        <dbReference type="ARBA" id="ARBA00023002"/>
    </source>
</evidence>
<name>J5KHX6_9GAMM</name>
<dbReference type="PANTHER" id="PTHR21624:SF1">
    <property type="entry name" value="ALKYLGLYCEROL MONOOXYGENASE"/>
    <property type="match status" value="1"/>
</dbReference>
<feature type="transmembrane region" description="Helical" evidence="7">
    <location>
        <begin position="141"/>
        <end position="170"/>
    </location>
</feature>
<keyword evidence="3 7" id="KW-1133">Transmembrane helix</keyword>
<evidence type="ECO:0000256" key="5">
    <source>
        <dbReference type="ARBA" id="ARBA00023098"/>
    </source>
</evidence>
<feature type="transmembrane region" description="Helical" evidence="7">
    <location>
        <begin position="81"/>
        <end position="101"/>
    </location>
</feature>
<evidence type="ECO:0000256" key="2">
    <source>
        <dbReference type="ARBA" id="ARBA00022692"/>
    </source>
</evidence>
<dbReference type="EMBL" id="JH611164">
    <property type="protein sequence ID" value="EJP73793.1"/>
    <property type="molecule type" value="Genomic_DNA"/>
</dbReference>
<keyword evidence="5" id="KW-0443">Lipid metabolism</keyword>
<evidence type="ECO:0000313" key="10">
    <source>
        <dbReference type="Proteomes" id="UP000010116"/>
    </source>
</evidence>
<dbReference type="InterPro" id="IPR051689">
    <property type="entry name" value="Sterol_desaturase/TMEM195"/>
</dbReference>
<evidence type="ECO:0000256" key="6">
    <source>
        <dbReference type="ARBA" id="ARBA00023136"/>
    </source>
</evidence>
<dbReference type="HOGENOM" id="CLU_033631_1_1_6"/>
<dbReference type="GO" id="GO:0005506">
    <property type="term" value="F:iron ion binding"/>
    <property type="evidence" value="ECO:0007669"/>
    <property type="project" value="InterPro"/>
</dbReference>
<evidence type="ECO:0000256" key="1">
    <source>
        <dbReference type="ARBA" id="ARBA00004127"/>
    </source>
</evidence>
<dbReference type="GO" id="GO:0008610">
    <property type="term" value="P:lipid biosynthetic process"/>
    <property type="evidence" value="ECO:0007669"/>
    <property type="project" value="InterPro"/>
</dbReference>
<dbReference type="GO" id="GO:0016020">
    <property type="term" value="C:membrane"/>
    <property type="evidence" value="ECO:0007669"/>
    <property type="project" value="GOC"/>
</dbReference>
<gene>
    <name evidence="9" type="ORF">NT02SARS_0413</name>
</gene>
<dbReference type="Pfam" id="PF04116">
    <property type="entry name" value="FA_hydroxylase"/>
    <property type="match status" value="1"/>
</dbReference>
<accession>J5KHX6</accession>
<reference evidence="9 10" key="1">
    <citation type="journal article" date="2012" name="ISME J.">
        <title>Genomic insights to SAR86, an abundant and uncultivated marine bacterial lineage.</title>
        <authorList>
            <person name="Dupont C.L."/>
            <person name="Rusch D.B."/>
            <person name="Yooseph S."/>
            <person name="Lombardo M.J."/>
            <person name="Richter R.A."/>
            <person name="Valas R."/>
            <person name="Novotny M."/>
            <person name="Yee-Greenbaum J."/>
            <person name="Selengut J.D."/>
            <person name="Haft D.H."/>
            <person name="Halpern A.L."/>
            <person name="Lasken R.S."/>
            <person name="Nealson K."/>
            <person name="Friedman R."/>
            <person name="Venter J.C."/>
        </authorList>
    </citation>
    <scope>NUCLEOTIDE SEQUENCE [LARGE SCALE GENOMIC DNA]</scope>
</reference>
<keyword evidence="2 7" id="KW-0812">Transmembrane</keyword>
<feature type="transmembrane region" description="Helical" evidence="7">
    <location>
        <begin position="42"/>
        <end position="69"/>
    </location>
</feature>
<keyword evidence="6 7" id="KW-0472">Membrane</keyword>
<dbReference type="PANTHER" id="PTHR21624">
    <property type="entry name" value="STEROL DESATURASE-RELATED PROTEIN"/>
    <property type="match status" value="1"/>
</dbReference>
<dbReference type="AlphaFoldDB" id="J5KHX6"/>
<feature type="transmembrane region" description="Helical" evidence="7">
    <location>
        <begin position="12"/>
        <end position="30"/>
    </location>
</feature>
<sequence>MTDLTFNQVYAIGAPIILFLIFLEAMYGAYSNKSLYRRSDTLCTLGLLFGNILVAFAIKGITLLLHIFLYQFRIIDLANFIPLWFMWVLTFIMIDLVFYFYHRMSHRVRFLWAIHMTHHSSEQMNFSVSFRQAWLGPISKIPFFMVLPLLGFDPMIIAVAGVISTLWGIVGHTKTIYKLGPLEYIFNTPSHHRVHHGANEQYIDKNYGNLLIIWDRVFGTFEPENAKVKFGLVKNVNTFNPITITIMEWKKIFTDLSQSKRFKDSIEIIFGPPNTHNT</sequence>
<feature type="domain" description="Fatty acid hydroxylase" evidence="8">
    <location>
        <begin position="87"/>
        <end position="220"/>
    </location>
</feature>
<keyword evidence="4" id="KW-0560">Oxidoreductase</keyword>
<dbReference type="GO" id="GO:0012505">
    <property type="term" value="C:endomembrane system"/>
    <property type="evidence" value="ECO:0007669"/>
    <property type="project" value="UniProtKB-SubCell"/>
</dbReference>
<evidence type="ECO:0000313" key="9">
    <source>
        <dbReference type="EMBL" id="EJP73793.1"/>
    </source>
</evidence>
<protein>
    <submittedName>
        <fullName evidence="9">Transmembrane protein</fullName>
    </submittedName>
</protein>
<dbReference type="GO" id="GO:0050479">
    <property type="term" value="F:glyceryl-ether monooxygenase activity"/>
    <property type="evidence" value="ECO:0007669"/>
    <property type="project" value="TreeGrafter"/>
</dbReference>
<evidence type="ECO:0000256" key="3">
    <source>
        <dbReference type="ARBA" id="ARBA00022989"/>
    </source>
</evidence>
<dbReference type="InterPro" id="IPR006694">
    <property type="entry name" value="Fatty_acid_hydroxylase"/>
</dbReference>
<evidence type="ECO:0000259" key="8">
    <source>
        <dbReference type="Pfam" id="PF04116"/>
    </source>
</evidence>
<organism evidence="9 10">
    <name type="scientific">SAR86 cluster bacterium SAR86B</name>
    <dbReference type="NCBI Taxonomy" id="1123867"/>
    <lineage>
        <taxon>Bacteria</taxon>
        <taxon>Pseudomonadati</taxon>
        <taxon>Pseudomonadota</taxon>
        <taxon>Gammaproteobacteria</taxon>
        <taxon>SAR86 cluster</taxon>
    </lineage>
</organism>
<proteinExistence type="predicted"/>
<dbReference type="GO" id="GO:0006643">
    <property type="term" value="P:membrane lipid metabolic process"/>
    <property type="evidence" value="ECO:0007669"/>
    <property type="project" value="TreeGrafter"/>
</dbReference>